<feature type="transmembrane region" description="Helical" evidence="2">
    <location>
        <begin position="318"/>
        <end position="340"/>
    </location>
</feature>
<comment type="caution">
    <text evidence="4">The sequence shown here is derived from an EMBL/GenBank/DDBJ whole genome shotgun (WGS) entry which is preliminary data.</text>
</comment>
<dbReference type="EMBL" id="BONY01000001">
    <property type="protein sequence ID" value="GIH02161.1"/>
    <property type="molecule type" value="Genomic_DNA"/>
</dbReference>
<feature type="region of interest" description="Disordered" evidence="1">
    <location>
        <begin position="252"/>
        <end position="301"/>
    </location>
</feature>
<accession>A0A8J3Q200</accession>
<keyword evidence="2" id="KW-0812">Transmembrane</keyword>
<keyword evidence="5" id="KW-1185">Reference proteome</keyword>
<evidence type="ECO:0000313" key="5">
    <source>
        <dbReference type="Proteomes" id="UP000612899"/>
    </source>
</evidence>
<keyword evidence="2" id="KW-0472">Membrane</keyword>
<organism evidence="4 5">
    <name type="scientific">Rhizocola hellebori</name>
    <dbReference type="NCBI Taxonomy" id="1392758"/>
    <lineage>
        <taxon>Bacteria</taxon>
        <taxon>Bacillati</taxon>
        <taxon>Actinomycetota</taxon>
        <taxon>Actinomycetes</taxon>
        <taxon>Micromonosporales</taxon>
        <taxon>Micromonosporaceae</taxon>
        <taxon>Rhizocola</taxon>
    </lineage>
</organism>
<keyword evidence="3" id="KW-0732">Signal</keyword>
<feature type="chain" id="PRO_5035316135" description="LPXTG cell wall anchor domain-containing protein" evidence="3">
    <location>
        <begin position="22"/>
        <end position="353"/>
    </location>
</feature>
<evidence type="ECO:0008006" key="6">
    <source>
        <dbReference type="Google" id="ProtNLM"/>
    </source>
</evidence>
<evidence type="ECO:0000313" key="4">
    <source>
        <dbReference type="EMBL" id="GIH02161.1"/>
    </source>
</evidence>
<sequence length="353" mass="35511">MMMRRLAAVLLSGLVATTWWAAPVSADNSLGVGNPGQSSIYVLVPSAINVTTFSGSGPAVGPDLRLDLSGLSSAITVLPEGTGCDRSGQVVACSQLTQVRIEVAPGTGPGQAGKIVVRNESSSASITVDVLTGAQSTLVGDNVTVTGRIGDVVSIPLSVHNQGPNTLYRGGFNGFSYEDNTHLVSMDGCRPGPPECYRDNFRAGTSLDLTLHVRIDGCTLPGASGGYGLFGTPVGKFTMGRFKIKVTGCPGSGTSGGGTSGGSTQSNPVTATSVTPEAVPPASPTAEPSTTVTASPTDGALAAPLEPAATDRPLSSTWPLLATGAAIVLIGAGLFGALAYRRRSKPAAPAAES</sequence>
<dbReference type="Proteomes" id="UP000612899">
    <property type="component" value="Unassembled WGS sequence"/>
</dbReference>
<protein>
    <recommendedName>
        <fullName evidence="6">LPXTG cell wall anchor domain-containing protein</fullName>
    </recommendedName>
</protein>
<reference evidence="4" key="1">
    <citation type="submission" date="2021-01" db="EMBL/GenBank/DDBJ databases">
        <title>Whole genome shotgun sequence of Rhizocola hellebori NBRC 109834.</title>
        <authorList>
            <person name="Komaki H."/>
            <person name="Tamura T."/>
        </authorList>
    </citation>
    <scope>NUCLEOTIDE SEQUENCE</scope>
    <source>
        <strain evidence="4">NBRC 109834</strain>
    </source>
</reference>
<keyword evidence="2" id="KW-1133">Transmembrane helix</keyword>
<proteinExistence type="predicted"/>
<evidence type="ECO:0000256" key="1">
    <source>
        <dbReference type="SAM" id="MobiDB-lite"/>
    </source>
</evidence>
<feature type="compositionally biased region" description="Gly residues" evidence="1">
    <location>
        <begin position="252"/>
        <end position="261"/>
    </location>
</feature>
<feature type="signal peptide" evidence="3">
    <location>
        <begin position="1"/>
        <end position="21"/>
    </location>
</feature>
<name>A0A8J3Q200_9ACTN</name>
<dbReference type="AlphaFoldDB" id="A0A8J3Q200"/>
<evidence type="ECO:0000256" key="2">
    <source>
        <dbReference type="SAM" id="Phobius"/>
    </source>
</evidence>
<dbReference type="RefSeq" id="WP_203906090.1">
    <property type="nucleotide sequence ID" value="NZ_BONY01000001.1"/>
</dbReference>
<feature type="compositionally biased region" description="Low complexity" evidence="1">
    <location>
        <begin position="284"/>
        <end position="297"/>
    </location>
</feature>
<gene>
    <name evidence="4" type="ORF">Rhe02_02280</name>
</gene>
<evidence type="ECO:0000256" key="3">
    <source>
        <dbReference type="SAM" id="SignalP"/>
    </source>
</evidence>